<gene>
    <name evidence="5" type="ORF">SAMN04488068_1863</name>
</gene>
<dbReference type="InterPro" id="IPR001173">
    <property type="entry name" value="Glyco_trans_2-like"/>
</dbReference>
<evidence type="ECO:0000313" key="5">
    <source>
        <dbReference type="EMBL" id="SHG93012.1"/>
    </source>
</evidence>
<keyword evidence="2" id="KW-0328">Glycosyltransferase</keyword>
<dbReference type="Pfam" id="PF13692">
    <property type="entry name" value="Glyco_trans_1_4"/>
    <property type="match status" value="1"/>
</dbReference>
<accession>A0A1M5NU07</accession>
<dbReference type="SUPFAM" id="SSF53756">
    <property type="entry name" value="UDP-Glycosyltransferase/glycogen phosphorylase"/>
    <property type="match status" value="1"/>
</dbReference>
<dbReference type="PANTHER" id="PTHR43179:SF12">
    <property type="entry name" value="GALACTOFURANOSYLTRANSFERASE GLFT2"/>
    <property type="match status" value="1"/>
</dbReference>
<dbReference type="Gene3D" id="3.90.550.10">
    <property type="entry name" value="Spore Coat Polysaccharide Biosynthesis Protein SpsA, Chain A"/>
    <property type="match status" value="1"/>
</dbReference>
<feature type="domain" description="Glycosyltransferase 2-like" evidence="4">
    <location>
        <begin position="305"/>
        <end position="473"/>
    </location>
</feature>
<dbReference type="Pfam" id="PF00535">
    <property type="entry name" value="Glycos_transf_2"/>
    <property type="match status" value="1"/>
</dbReference>
<evidence type="ECO:0000256" key="2">
    <source>
        <dbReference type="ARBA" id="ARBA00022676"/>
    </source>
</evidence>
<dbReference type="AlphaFoldDB" id="A0A1M5NU07"/>
<organism evidence="5 6">
    <name type="scientific">Hydrocarboniphaga daqingensis</name>
    <dbReference type="NCBI Taxonomy" id="490188"/>
    <lineage>
        <taxon>Bacteria</taxon>
        <taxon>Pseudomonadati</taxon>
        <taxon>Pseudomonadota</taxon>
        <taxon>Gammaproteobacteria</taxon>
        <taxon>Nevskiales</taxon>
        <taxon>Nevskiaceae</taxon>
        <taxon>Hydrocarboniphaga</taxon>
    </lineage>
</organism>
<evidence type="ECO:0000256" key="1">
    <source>
        <dbReference type="ARBA" id="ARBA00006739"/>
    </source>
</evidence>
<dbReference type="PANTHER" id="PTHR43179">
    <property type="entry name" value="RHAMNOSYLTRANSFERASE WBBL"/>
    <property type="match status" value="1"/>
</dbReference>
<dbReference type="STRING" id="490188.SAMN04488068_1863"/>
<evidence type="ECO:0000313" key="6">
    <source>
        <dbReference type="Proteomes" id="UP000199758"/>
    </source>
</evidence>
<reference evidence="5 6" key="1">
    <citation type="submission" date="2016-11" db="EMBL/GenBank/DDBJ databases">
        <authorList>
            <person name="Jaros S."/>
            <person name="Januszkiewicz K."/>
            <person name="Wedrychowicz H."/>
        </authorList>
    </citation>
    <scope>NUCLEOTIDE SEQUENCE [LARGE SCALE GENOMIC DNA]</scope>
    <source>
        <strain evidence="5 6">CGMCC 1.7049</strain>
    </source>
</reference>
<evidence type="ECO:0000259" key="4">
    <source>
        <dbReference type="Pfam" id="PF00535"/>
    </source>
</evidence>
<dbReference type="Proteomes" id="UP000199758">
    <property type="component" value="Unassembled WGS sequence"/>
</dbReference>
<evidence type="ECO:0000256" key="3">
    <source>
        <dbReference type="ARBA" id="ARBA00022679"/>
    </source>
</evidence>
<dbReference type="Gene3D" id="3.40.50.2000">
    <property type="entry name" value="Glycogen Phosphorylase B"/>
    <property type="match status" value="1"/>
</dbReference>
<sequence>MLRIADRLWRTCAPARITVAPLLAQLLITDGREPAAVLGVLLKSVELLPCIDREIAYVEGLLHFGWGQAALQRLTERLPLYSVDDPKRVFRLWRRAQEAARAAMPLSGGLALIDGTLRIHARCAVSSGASTRFELVTESGRVLAHRRGRRVGQIASLSMPMPNPDDLRGMVWLLYDGSPVPGACWRLPFDFRVQGHCAFDGHHVRGTVQLAWAPKRALAVVVEDLQGHSHTVRTGTDGRFALNLDGCGLIDSVSVRVRLPDGRLESLPGSPLLTRRRLQQHLRQVGLPSAAQRTGSVVESGAAAIIIPVYDGYQQTLACIESVLSTVDTRLHPVIVIDDASPNAELSAALDRFAAGGAIRLLRNPSNLGFPDSVNRAMQQAGARDAVIVNADVVVFGDWLQRLLRCAQTADDVATVTPFADDDSIVGYRAVSGDAAAVDIAAQLDRHARDAHRQQSLELPVGVGFCLYLRRAAWDAVGPLDGRSFGKGYGEESDWCMRARRLGWRHLLAADVVIHHAGGVSFGPRRAALIARAQHLLEMRHRGYSRYVAEHSCTAAIDAWRRGFDRLRLESCARPVALIVLHALGGGVDRFVRGRIDKLREQGLLPLLLQPLSESPGRYRLWSPDLSLRYLQYRDAQQAELLSAELAGVNLAHCEIHHFVGVDARLIDVVRRLACGYHVYLHDYSWICPRVTLMDGSGRYCGEPVLAQCRRCVATQGSDLGETIDVAALRRRSDRWLAGAHTIKAPSRDAQQRFLRYFPQRAIGVDMPESEPEPVTAAPRRRLASGTIKVALIGAIGEHKGYQVLRRVAARALADELPLEFVVMGRTDDDGRLMRAGRVFVTGTYQEAEVPALLRREQPDMIWLPSVWPETWCYALTHALQSGLPILSYDIGAVAERLRQAGRGVLLPIQATTSDWLSALLSITTGAAEAPTALRLPPARRTQRTALPSSGITT</sequence>
<name>A0A1M5NU07_9GAMM</name>
<dbReference type="SUPFAM" id="SSF53448">
    <property type="entry name" value="Nucleotide-diphospho-sugar transferases"/>
    <property type="match status" value="1"/>
</dbReference>
<dbReference type="RefSeq" id="WP_175550151.1">
    <property type="nucleotide sequence ID" value="NZ_FQWZ01000004.1"/>
</dbReference>
<keyword evidence="6" id="KW-1185">Reference proteome</keyword>
<proteinExistence type="inferred from homology"/>
<comment type="similarity">
    <text evidence="1">Belongs to the glycosyltransferase 2 family.</text>
</comment>
<keyword evidence="3 5" id="KW-0808">Transferase</keyword>
<dbReference type="GO" id="GO:0016757">
    <property type="term" value="F:glycosyltransferase activity"/>
    <property type="evidence" value="ECO:0007669"/>
    <property type="project" value="UniProtKB-KW"/>
</dbReference>
<protein>
    <submittedName>
        <fullName evidence="5">Glycosyltransferase, GT2 family</fullName>
    </submittedName>
</protein>
<dbReference type="EMBL" id="FQWZ01000004">
    <property type="protein sequence ID" value="SHG93012.1"/>
    <property type="molecule type" value="Genomic_DNA"/>
</dbReference>
<dbReference type="InterPro" id="IPR029044">
    <property type="entry name" value="Nucleotide-diphossugar_trans"/>
</dbReference>